<dbReference type="Gene3D" id="1.20.1250.20">
    <property type="entry name" value="MFS general substrate transporter like domains"/>
    <property type="match status" value="1"/>
</dbReference>
<feature type="transmembrane region" description="Helical" evidence="9">
    <location>
        <begin position="164"/>
        <end position="184"/>
    </location>
</feature>
<dbReference type="FunFam" id="1.20.1250.20:FF:000313">
    <property type="entry name" value="MFS quinate transporter"/>
    <property type="match status" value="1"/>
</dbReference>
<dbReference type="PROSITE" id="PS00217">
    <property type="entry name" value="SUGAR_TRANSPORT_2"/>
    <property type="match status" value="1"/>
</dbReference>
<dbReference type="PROSITE" id="PS00216">
    <property type="entry name" value="SUGAR_TRANSPORT_1"/>
    <property type="match status" value="1"/>
</dbReference>
<dbReference type="CDD" id="cd12148">
    <property type="entry name" value="fungal_TF_MHR"/>
    <property type="match status" value="1"/>
</dbReference>
<dbReference type="Pfam" id="PF04082">
    <property type="entry name" value="Fungal_trans"/>
    <property type="match status" value="1"/>
</dbReference>
<evidence type="ECO:0000313" key="11">
    <source>
        <dbReference type="EMBL" id="KAF5252720.1"/>
    </source>
</evidence>
<evidence type="ECO:0000256" key="8">
    <source>
        <dbReference type="SAM" id="Coils"/>
    </source>
</evidence>
<name>A0A8H4ZVC6_9HYPO</name>
<feature type="transmembrane region" description="Helical" evidence="9">
    <location>
        <begin position="290"/>
        <end position="308"/>
    </location>
</feature>
<keyword evidence="5 9" id="KW-1133">Transmembrane helix</keyword>
<accession>A0A8H4ZVC6</accession>
<feature type="transmembrane region" description="Helical" evidence="9">
    <location>
        <begin position="397"/>
        <end position="423"/>
    </location>
</feature>
<feature type="coiled-coil region" evidence="8">
    <location>
        <begin position="530"/>
        <end position="557"/>
    </location>
</feature>
<feature type="transmembrane region" description="Helical" evidence="9">
    <location>
        <begin position="467"/>
        <end position="486"/>
    </location>
</feature>
<evidence type="ECO:0000256" key="4">
    <source>
        <dbReference type="ARBA" id="ARBA00022692"/>
    </source>
</evidence>
<dbReference type="GO" id="GO:0003677">
    <property type="term" value="F:DNA binding"/>
    <property type="evidence" value="ECO:0007669"/>
    <property type="project" value="InterPro"/>
</dbReference>
<dbReference type="InterPro" id="IPR020846">
    <property type="entry name" value="MFS_dom"/>
</dbReference>
<dbReference type="EMBL" id="JABEVY010000052">
    <property type="protein sequence ID" value="KAF5252720.1"/>
    <property type="molecule type" value="Genomic_DNA"/>
</dbReference>
<feature type="domain" description="Major facilitator superfamily (MFS) profile" evidence="10">
    <location>
        <begin position="29"/>
        <end position="490"/>
    </location>
</feature>
<evidence type="ECO:0000256" key="5">
    <source>
        <dbReference type="ARBA" id="ARBA00022989"/>
    </source>
</evidence>
<comment type="similarity">
    <text evidence="2">Belongs to the major facilitator superfamily. Sugar transporter (TC 2.A.1.1) family.</text>
</comment>
<dbReference type="InterPro" id="IPR005829">
    <property type="entry name" value="Sugar_transporter_CS"/>
</dbReference>
<evidence type="ECO:0000256" key="2">
    <source>
        <dbReference type="ARBA" id="ARBA00010992"/>
    </source>
</evidence>
<sequence length="1180" mass="133338">MARPNMIKATRRAIKDSPREIFNWYLLMCTCVWSFSGVAKGFDEGNIASLVIMEVFKERFGIDKQTDHQYANTKGWIVAIATAGAVFGCLGCVWLTQRLGRARTFQFFTVVYMAGIFGQTFSSGNLSALYATRVIAGIGIGATTVLPSVYIAEISPQPIRGLLTLQYTCCQQLGVVFGFFFNYGVTKYHAGTNLQWQLPTALQLIPALIWGVGTFFTPETPRFLLSQNKRTEALATLSRFRGLPEDHPYVQSEFQGIESQLNHEIEIVSGANTWDLIKETFTDLSNRRRFVLMFACHVFGQWSGANAITQYSPTIFGYLGIEGTEARFLATGCYAILKFVSVLIFSVFVIDFIGRRRSLMTGITMQIFTLSFVGAYLKVTNGWSPEKIEASSSAMAASRAAIAAIYIHAIAWSIGWFSIPYLVSAEVFPLRIRSINVSILMAVHWAMYFGCSRAMPSLLAATQRYGAFMFFLSICTVSLVYVYFAMPETSGRSLESMDKLFERPWYTVHKIAYPTADDLKPAVREILEPEMKDQDTIDELERKEQELSNRLQELESIAVADPSTVDTSSPDDRHTVRSIAASSPATREGASLSFIAHLFSDANWRKSHATLLKTLADAPGTDEVSIAPCSLPSAVETQMLFDKYLSWAHIQNPFLLRRSIWALHQRLFNGQGTSTKSSSHDLFRAFMICAIGAVLPYRNKLHHRHPEAYYNAALQHLGSDFLTRGLDSVQDLLLICRFGIYHPIGTSIWDVVRLCGRLCIELGLHNGSDISGDLLQTQLRRRIFWQFYLIDRYSSTTLDRPFLIDDADIETKFPVEVSDEELEAASRDVQSLDSLNFTREPNVQNEMTVFFISVRLRQISSHIQTEFSKLRRKISNTRSKHLLAGHVHVVMTKLLKELKDWRNSNPIIQEPSCLYETQEWYDLLIARERLSVLRRAIDLVPKVNGSPPKEILAVFLRSALETIERYHIICQKREMMTHTRSYFHMLFTAALSVMYCISVSKKLTQEDMRKSHQGLLLCQDLLNSVARQLPDAKSYVSVFEALHRDVTQRLWPNSRDISVGLPVDPAMGFSNDINNFNERSFAPDLGTSTLPNALGNMSDFSTNRQFFDQGLQSRSSLMDPVNQFAVPGEDVNDISEEYQDGSSVNWALLNYDSLWNMESALGQYVYGDPTNPSVWDGFEF</sequence>
<dbReference type="GO" id="GO:0016020">
    <property type="term" value="C:membrane"/>
    <property type="evidence" value="ECO:0007669"/>
    <property type="project" value="UniProtKB-SubCell"/>
</dbReference>
<feature type="transmembrane region" description="Helical" evidence="9">
    <location>
        <begin position="328"/>
        <end position="352"/>
    </location>
</feature>
<dbReference type="Proteomes" id="UP000573603">
    <property type="component" value="Unassembled WGS sequence"/>
</dbReference>
<feature type="transmembrane region" description="Helical" evidence="9">
    <location>
        <begin position="435"/>
        <end position="455"/>
    </location>
</feature>
<comment type="caution">
    <text evidence="11">The sequence shown here is derived from an EMBL/GenBank/DDBJ whole genome shotgun (WGS) entry which is preliminary data.</text>
</comment>
<dbReference type="InterPro" id="IPR036259">
    <property type="entry name" value="MFS_trans_sf"/>
</dbReference>
<evidence type="ECO:0000259" key="10">
    <source>
        <dbReference type="PROSITE" id="PS50850"/>
    </source>
</evidence>
<reference evidence="11 12" key="1">
    <citation type="journal article" date="2020" name="BMC Genomics">
        <title>Correction to: Identification and distribution of gene clusters required for synthesis of sphingolipid metabolism inhibitors in diverse species of the filamentous fungus Fusarium.</title>
        <authorList>
            <person name="Kim H.S."/>
            <person name="Lohmar J.M."/>
            <person name="Busman M."/>
            <person name="Brown D.W."/>
            <person name="Naumann T.A."/>
            <person name="Divon H.H."/>
            <person name="Lysoe E."/>
            <person name="Uhlig S."/>
            <person name="Proctor R.H."/>
        </authorList>
    </citation>
    <scope>NUCLEOTIDE SEQUENCE [LARGE SCALE GENOMIC DNA]</scope>
    <source>
        <strain evidence="11 12">NRRL 25214</strain>
    </source>
</reference>
<dbReference type="Pfam" id="PF00083">
    <property type="entry name" value="Sugar_tr"/>
    <property type="match status" value="1"/>
</dbReference>
<organism evidence="11 12">
    <name type="scientific">Fusarium anthophilum</name>
    <dbReference type="NCBI Taxonomy" id="48485"/>
    <lineage>
        <taxon>Eukaryota</taxon>
        <taxon>Fungi</taxon>
        <taxon>Dikarya</taxon>
        <taxon>Ascomycota</taxon>
        <taxon>Pezizomycotina</taxon>
        <taxon>Sordariomycetes</taxon>
        <taxon>Hypocreomycetidae</taxon>
        <taxon>Hypocreales</taxon>
        <taxon>Nectriaceae</taxon>
        <taxon>Fusarium</taxon>
        <taxon>Fusarium fujikuroi species complex</taxon>
    </lineage>
</organism>
<evidence type="ECO:0000256" key="3">
    <source>
        <dbReference type="ARBA" id="ARBA00022448"/>
    </source>
</evidence>
<dbReference type="PANTHER" id="PTHR48022">
    <property type="entry name" value="PLASTIDIC GLUCOSE TRANSPORTER 4"/>
    <property type="match status" value="1"/>
</dbReference>
<evidence type="ECO:0000256" key="6">
    <source>
        <dbReference type="ARBA" id="ARBA00023136"/>
    </source>
</evidence>
<keyword evidence="3" id="KW-0813">Transport</keyword>
<feature type="transmembrane region" description="Helical" evidence="9">
    <location>
        <begin position="196"/>
        <end position="216"/>
    </location>
</feature>
<dbReference type="InterPro" id="IPR050360">
    <property type="entry name" value="MFS_Sugar_Transporters"/>
</dbReference>
<comment type="subcellular location">
    <subcellularLocation>
        <location evidence="1">Membrane</location>
        <topology evidence="1">Multi-pass membrane protein</topology>
    </subcellularLocation>
</comment>
<dbReference type="GO" id="GO:0008270">
    <property type="term" value="F:zinc ion binding"/>
    <property type="evidence" value="ECO:0007669"/>
    <property type="project" value="InterPro"/>
</dbReference>
<dbReference type="SUPFAM" id="SSF103473">
    <property type="entry name" value="MFS general substrate transporter"/>
    <property type="match status" value="1"/>
</dbReference>
<dbReference type="PANTHER" id="PTHR48022:SF59">
    <property type="entry name" value="MAJOR FACILITATOR SUPERFAMILY (MFS) PROFILE DOMAIN-CONTAINING PROTEIN"/>
    <property type="match status" value="1"/>
</dbReference>
<evidence type="ECO:0000313" key="12">
    <source>
        <dbReference type="Proteomes" id="UP000573603"/>
    </source>
</evidence>
<evidence type="ECO:0000256" key="7">
    <source>
        <dbReference type="ARBA" id="ARBA00023242"/>
    </source>
</evidence>
<feature type="transmembrane region" description="Helical" evidence="9">
    <location>
        <begin position="130"/>
        <end position="152"/>
    </location>
</feature>
<protein>
    <recommendedName>
        <fullName evidence="10">Major facilitator superfamily (MFS) profile domain-containing protein</fullName>
    </recommendedName>
</protein>
<dbReference type="InterPro" id="IPR003663">
    <property type="entry name" value="Sugar/inositol_transpt"/>
</dbReference>
<dbReference type="PRINTS" id="PR00171">
    <property type="entry name" value="SUGRTRNSPORT"/>
</dbReference>
<feature type="transmembrane region" description="Helical" evidence="9">
    <location>
        <begin position="76"/>
        <end position="95"/>
    </location>
</feature>
<evidence type="ECO:0000256" key="9">
    <source>
        <dbReference type="SAM" id="Phobius"/>
    </source>
</evidence>
<keyword evidence="6 9" id="KW-0472">Membrane</keyword>
<evidence type="ECO:0000256" key="1">
    <source>
        <dbReference type="ARBA" id="ARBA00004141"/>
    </source>
</evidence>
<dbReference type="InterPro" id="IPR005828">
    <property type="entry name" value="MFS_sugar_transport-like"/>
</dbReference>
<feature type="transmembrane region" description="Helical" evidence="9">
    <location>
        <begin position="21"/>
        <end position="39"/>
    </location>
</feature>
<dbReference type="AlphaFoldDB" id="A0A8H4ZVC6"/>
<proteinExistence type="inferred from homology"/>
<dbReference type="GO" id="GO:0005351">
    <property type="term" value="F:carbohydrate:proton symporter activity"/>
    <property type="evidence" value="ECO:0007669"/>
    <property type="project" value="TreeGrafter"/>
</dbReference>
<dbReference type="NCBIfam" id="TIGR00879">
    <property type="entry name" value="SP"/>
    <property type="match status" value="1"/>
</dbReference>
<dbReference type="PROSITE" id="PS50850">
    <property type="entry name" value="MFS"/>
    <property type="match status" value="1"/>
</dbReference>
<dbReference type="GO" id="GO:0006351">
    <property type="term" value="P:DNA-templated transcription"/>
    <property type="evidence" value="ECO:0007669"/>
    <property type="project" value="InterPro"/>
</dbReference>
<keyword evidence="12" id="KW-1185">Reference proteome</keyword>
<keyword evidence="4 9" id="KW-0812">Transmembrane</keyword>
<dbReference type="SMART" id="SM00906">
    <property type="entry name" value="Fungal_trans"/>
    <property type="match status" value="1"/>
</dbReference>
<dbReference type="InterPro" id="IPR007219">
    <property type="entry name" value="XnlR_reg_dom"/>
</dbReference>
<gene>
    <name evidence="11" type="ORF">FANTH_2347</name>
</gene>
<feature type="transmembrane region" description="Helical" evidence="9">
    <location>
        <begin position="107"/>
        <end position="124"/>
    </location>
</feature>
<keyword evidence="7" id="KW-0539">Nucleus</keyword>
<keyword evidence="8" id="KW-0175">Coiled coil</keyword>